<feature type="transmembrane region" description="Helical" evidence="5">
    <location>
        <begin position="373"/>
        <end position="392"/>
    </location>
</feature>
<name>A0ABX0F884_9BACL</name>
<keyword evidence="3 5" id="KW-1133">Transmembrane helix</keyword>
<dbReference type="EMBL" id="JAAFGS010000006">
    <property type="protein sequence ID" value="NGZ77072.1"/>
    <property type="molecule type" value="Genomic_DNA"/>
</dbReference>
<evidence type="ECO:0000256" key="2">
    <source>
        <dbReference type="ARBA" id="ARBA00022692"/>
    </source>
</evidence>
<dbReference type="Gene3D" id="1.20.1740.10">
    <property type="entry name" value="Amino acid/polyamine transporter I"/>
    <property type="match status" value="1"/>
</dbReference>
<feature type="transmembrane region" description="Helical" evidence="5">
    <location>
        <begin position="197"/>
        <end position="220"/>
    </location>
</feature>
<feature type="transmembrane region" description="Helical" evidence="5">
    <location>
        <begin position="171"/>
        <end position="190"/>
    </location>
</feature>
<evidence type="ECO:0000313" key="6">
    <source>
        <dbReference type="EMBL" id="NGZ77072.1"/>
    </source>
</evidence>
<evidence type="ECO:0000256" key="3">
    <source>
        <dbReference type="ARBA" id="ARBA00022989"/>
    </source>
</evidence>
<evidence type="ECO:0000256" key="4">
    <source>
        <dbReference type="ARBA" id="ARBA00023136"/>
    </source>
</evidence>
<feature type="transmembrane region" description="Helical" evidence="5">
    <location>
        <begin position="226"/>
        <end position="250"/>
    </location>
</feature>
<evidence type="ECO:0000256" key="5">
    <source>
        <dbReference type="SAM" id="Phobius"/>
    </source>
</evidence>
<comment type="subcellular location">
    <subcellularLocation>
        <location evidence="1">Membrane</location>
        <topology evidence="1">Multi-pass membrane protein</topology>
    </subcellularLocation>
</comment>
<feature type="transmembrane region" description="Helical" evidence="5">
    <location>
        <begin position="92"/>
        <end position="116"/>
    </location>
</feature>
<dbReference type="PIRSF" id="PIRSF006060">
    <property type="entry name" value="AA_transporter"/>
    <property type="match status" value="1"/>
</dbReference>
<dbReference type="PANTHER" id="PTHR11785:SF512">
    <property type="entry name" value="SOBREMESA, ISOFORM B"/>
    <property type="match status" value="1"/>
</dbReference>
<dbReference type="Proteomes" id="UP000800303">
    <property type="component" value="Unassembled WGS sequence"/>
</dbReference>
<keyword evidence="7" id="KW-1185">Reference proteome</keyword>
<keyword evidence="2 5" id="KW-0812">Transmembrane</keyword>
<dbReference type="PANTHER" id="PTHR11785">
    <property type="entry name" value="AMINO ACID TRANSPORTER"/>
    <property type="match status" value="1"/>
</dbReference>
<feature type="transmembrane region" description="Helical" evidence="5">
    <location>
        <begin position="137"/>
        <end position="159"/>
    </location>
</feature>
<gene>
    <name evidence="6" type="ORF">GYN08_17335</name>
</gene>
<sequence length="484" mass="50458">MPLPDVRFFGRKGPLRKRPPTPLGGEAVSVYSQSKGNVNPLSNRQTPSSSELKKSITFLEAMAIVVGMIIGSGIFLKPGIVLANAGSPWLSILAWVAGGIITLASALSVAEIAAAIPRAGGLYAYLEELYGETVGFLLGWVQAVISYPASVAALAIAFASYSGYFLPMNGMQQKMLAVGILLFILLMNVISTKYGGFIQLLATAGKLVPVVGIVAFGLLAGSQPGFAGVTGLSAGAAGFGAAILGTLWAYDGWIGVTNMAGEMKNPAKTLPKVILIGVSFVIVVYVLFNLAIFRALPFEQIVSSPTPGADAAEALLGGGGGAFITAGIIVSVLGALNGYLMTAARVPQAMGERGIAPFSGFLRQIHPRFGTPANALIFQTALAAVYIFSGTFNTLTDLLVFVLWIFFTAGVFGVFILRRKVASAAGRYRVPLYPITPIVGIAGGLYILVSTLLDSPVRSLIGIGITLAGLPVFYLMKKRSGRAS</sequence>
<comment type="caution">
    <text evidence="6">The sequence shown here is derived from an EMBL/GenBank/DDBJ whole genome shotgun (WGS) entry which is preliminary data.</text>
</comment>
<feature type="transmembrane region" description="Helical" evidence="5">
    <location>
        <begin position="459"/>
        <end position="476"/>
    </location>
</feature>
<protein>
    <submittedName>
        <fullName evidence="6">Amino acid permease</fullName>
    </submittedName>
</protein>
<feature type="transmembrane region" description="Helical" evidence="5">
    <location>
        <begin position="430"/>
        <end position="453"/>
    </location>
</feature>
<organism evidence="6 7">
    <name type="scientific">Saccharibacillus alkalitolerans</name>
    <dbReference type="NCBI Taxonomy" id="2705290"/>
    <lineage>
        <taxon>Bacteria</taxon>
        <taxon>Bacillati</taxon>
        <taxon>Bacillota</taxon>
        <taxon>Bacilli</taxon>
        <taxon>Bacillales</taxon>
        <taxon>Paenibacillaceae</taxon>
        <taxon>Saccharibacillus</taxon>
    </lineage>
</organism>
<dbReference type="InterPro" id="IPR050598">
    <property type="entry name" value="AminoAcid_Transporter"/>
</dbReference>
<dbReference type="InterPro" id="IPR002293">
    <property type="entry name" value="AA/rel_permease1"/>
</dbReference>
<feature type="transmembrane region" description="Helical" evidence="5">
    <location>
        <begin position="58"/>
        <end position="80"/>
    </location>
</feature>
<feature type="transmembrane region" description="Helical" evidence="5">
    <location>
        <begin position="398"/>
        <end position="418"/>
    </location>
</feature>
<evidence type="ECO:0000256" key="1">
    <source>
        <dbReference type="ARBA" id="ARBA00004141"/>
    </source>
</evidence>
<feature type="transmembrane region" description="Helical" evidence="5">
    <location>
        <begin position="316"/>
        <end position="340"/>
    </location>
</feature>
<accession>A0ABX0F884</accession>
<evidence type="ECO:0000313" key="7">
    <source>
        <dbReference type="Proteomes" id="UP000800303"/>
    </source>
</evidence>
<feature type="transmembrane region" description="Helical" evidence="5">
    <location>
        <begin position="273"/>
        <end position="296"/>
    </location>
</feature>
<dbReference type="Pfam" id="PF13520">
    <property type="entry name" value="AA_permease_2"/>
    <property type="match status" value="1"/>
</dbReference>
<keyword evidence="4 5" id="KW-0472">Membrane</keyword>
<proteinExistence type="predicted"/>
<reference evidence="6 7" key="1">
    <citation type="submission" date="2020-01" db="EMBL/GenBank/DDBJ databases">
        <title>Polyphasic characterisation and genomic insights into a novel alkali tolerant bacterium VR-M41.</title>
        <authorList>
            <person name="Vemuluri V.R."/>
        </authorList>
    </citation>
    <scope>NUCLEOTIDE SEQUENCE [LARGE SCALE GENOMIC DNA]</scope>
    <source>
        <strain evidence="6 7">VR-M41</strain>
    </source>
</reference>